<dbReference type="PANTHER" id="PTHR30537">
    <property type="entry name" value="HTH-TYPE TRANSCRIPTIONAL REGULATOR"/>
    <property type="match status" value="1"/>
</dbReference>
<dbReference type="Gene3D" id="1.10.10.10">
    <property type="entry name" value="Winged helix-like DNA-binding domain superfamily/Winged helix DNA-binding domain"/>
    <property type="match status" value="1"/>
</dbReference>
<dbReference type="InterPro" id="IPR000847">
    <property type="entry name" value="LysR_HTH_N"/>
</dbReference>
<comment type="similarity">
    <text evidence="1">Belongs to the LysR transcriptional regulatory family.</text>
</comment>
<feature type="compositionally biased region" description="Low complexity" evidence="5">
    <location>
        <begin position="8"/>
        <end position="27"/>
    </location>
</feature>
<dbReference type="InterPro" id="IPR058163">
    <property type="entry name" value="LysR-type_TF_proteobact-type"/>
</dbReference>
<keyword evidence="4" id="KW-0804">Transcription</keyword>
<feature type="region of interest" description="Disordered" evidence="5">
    <location>
        <begin position="1"/>
        <end position="28"/>
    </location>
</feature>
<gene>
    <name evidence="7" type="ORF">Q4535_13920</name>
</gene>
<evidence type="ECO:0000256" key="4">
    <source>
        <dbReference type="ARBA" id="ARBA00023163"/>
    </source>
</evidence>
<dbReference type="PRINTS" id="PR00039">
    <property type="entry name" value="HTHLYSR"/>
</dbReference>
<reference evidence="7" key="1">
    <citation type="submission" date="2023-07" db="EMBL/GenBank/DDBJ databases">
        <title>Genome content predicts the carbon catabolic preferences of heterotrophic bacteria.</title>
        <authorList>
            <person name="Gralka M."/>
        </authorList>
    </citation>
    <scope>NUCLEOTIDE SEQUENCE</scope>
    <source>
        <strain evidence="7">C2R13</strain>
    </source>
</reference>
<feature type="domain" description="HTH lysR-type" evidence="6">
    <location>
        <begin position="39"/>
        <end position="92"/>
    </location>
</feature>
<accession>A0AAP4X2H4</accession>
<protein>
    <submittedName>
        <fullName evidence="7">LysR substrate-binding domain-containing protein</fullName>
    </submittedName>
</protein>
<sequence length="336" mass="37457">MTSSLDNTPGTGPVVPPTATGTPATTPSLRHLNGQTHAWLQVFACAARHGSFTRAAEELHVTTGAVSQQIKQLEERLGFKLFLRRSRGLELTGEGARLARVVEQSYSAVGLEVKRLRSGLMSGVLRLRSVPSFLSKWLAPRLPRLQARFPDIELHVRAEDSDSPLREGDFELAVDLNDGHYPGMQVTDLMEEEIFPVCHPGLMRGRPPLRSAEDLAWYPLLHDITAWRGSHDHAEWEFYLASIGAPEINVQRGYTFNRNHLSMEAAIAGMGVAMARRTLITDELSRGTLIAPFAQRVLTGKRYVIVHPHGTLDDGRIQAVHDWIVEEAERDRLRQS</sequence>
<dbReference type="PROSITE" id="PS50931">
    <property type="entry name" value="HTH_LYSR"/>
    <property type="match status" value="1"/>
</dbReference>
<evidence type="ECO:0000256" key="1">
    <source>
        <dbReference type="ARBA" id="ARBA00009437"/>
    </source>
</evidence>
<evidence type="ECO:0000256" key="3">
    <source>
        <dbReference type="ARBA" id="ARBA00023125"/>
    </source>
</evidence>
<dbReference type="Proteomes" id="UP001170481">
    <property type="component" value="Unassembled WGS sequence"/>
</dbReference>
<dbReference type="SUPFAM" id="SSF46785">
    <property type="entry name" value="Winged helix' DNA-binding domain"/>
    <property type="match status" value="1"/>
</dbReference>
<dbReference type="InterPro" id="IPR036390">
    <property type="entry name" value="WH_DNA-bd_sf"/>
</dbReference>
<evidence type="ECO:0000313" key="7">
    <source>
        <dbReference type="EMBL" id="MDO6673208.1"/>
    </source>
</evidence>
<dbReference type="Pfam" id="PF03466">
    <property type="entry name" value="LysR_substrate"/>
    <property type="match status" value="1"/>
</dbReference>
<keyword evidence="3" id="KW-0238">DNA-binding</keyword>
<dbReference type="InterPro" id="IPR005119">
    <property type="entry name" value="LysR_subst-bd"/>
</dbReference>
<dbReference type="InterPro" id="IPR036388">
    <property type="entry name" value="WH-like_DNA-bd_sf"/>
</dbReference>
<dbReference type="GO" id="GO:0003700">
    <property type="term" value="F:DNA-binding transcription factor activity"/>
    <property type="evidence" value="ECO:0007669"/>
    <property type="project" value="InterPro"/>
</dbReference>
<evidence type="ECO:0000313" key="8">
    <source>
        <dbReference type="Proteomes" id="UP001170481"/>
    </source>
</evidence>
<evidence type="ECO:0000256" key="2">
    <source>
        <dbReference type="ARBA" id="ARBA00023015"/>
    </source>
</evidence>
<dbReference type="Gene3D" id="3.40.190.10">
    <property type="entry name" value="Periplasmic binding protein-like II"/>
    <property type="match status" value="2"/>
</dbReference>
<dbReference type="PANTHER" id="PTHR30537:SF74">
    <property type="entry name" value="HTH-TYPE TRANSCRIPTIONAL REGULATOR TRPI"/>
    <property type="match status" value="1"/>
</dbReference>
<dbReference type="GO" id="GO:0043565">
    <property type="term" value="F:sequence-specific DNA binding"/>
    <property type="evidence" value="ECO:0007669"/>
    <property type="project" value="TreeGrafter"/>
</dbReference>
<evidence type="ECO:0000256" key="5">
    <source>
        <dbReference type="SAM" id="MobiDB-lite"/>
    </source>
</evidence>
<evidence type="ECO:0000259" key="6">
    <source>
        <dbReference type="PROSITE" id="PS50931"/>
    </source>
</evidence>
<dbReference type="Pfam" id="PF00126">
    <property type="entry name" value="HTH_1"/>
    <property type="match status" value="1"/>
</dbReference>
<dbReference type="EMBL" id="JAUORK010000021">
    <property type="protein sequence ID" value="MDO6673208.1"/>
    <property type="molecule type" value="Genomic_DNA"/>
</dbReference>
<dbReference type="GO" id="GO:0006351">
    <property type="term" value="P:DNA-templated transcription"/>
    <property type="evidence" value="ECO:0007669"/>
    <property type="project" value="TreeGrafter"/>
</dbReference>
<organism evidence="7 8">
    <name type="scientific">Cobetia amphilecti</name>
    <dbReference type="NCBI Taxonomy" id="1055104"/>
    <lineage>
        <taxon>Bacteria</taxon>
        <taxon>Pseudomonadati</taxon>
        <taxon>Pseudomonadota</taxon>
        <taxon>Gammaproteobacteria</taxon>
        <taxon>Oceanospirillales</taxon>
        <taxon>Halomonadaceae</taxon>
        <taxon>Cobetia</taxon>
    </lineage>
</organism>
<dbReference type="AlphaFoldDB" id="A0AAP4X2H4"/>
<proteinExistence type="inferred from homology"/>
<name>A0AAP4X2H4_9GAMM</name>
<keyword evidence="2" id="KW-0805">Transcription regulation</keyword>
<dbReference type="FunFam" id="1.10.10.10:FF:000001">
    <property type="entry name" value="LysR family transcriptional regulator"/>
    <property type="match status" value="1"/>
</dbReference>
<dbReference type="CDD" id="cd08432">
    <property type="entry name" value="PBP2_GcdR_TrpI_HvrB_AmpR_like"/>
    <property type="match status" value="1"/>
</dbReference>
<dbReference type="RefSeq" id="WP_131432742.1">
    <property type="nucleotide sequence ID" value="NZ_JAUORK010000021.1"/>
</dbReference>
<dbReference type="SUPFAM" id="SSF53850">
    <property type="entry name" value="Periplasmic binding protein-like II"/>
    <property type="match status" value="1"/>
</dbReference>
<comment type="caution">
    <text evidence="7">The sequence shown here is derived from an EMBL/GenBank/DDBJ whole genome shotgun (WGS) entry which is preliminary data.</text>
</comment>